<protein>
    <submittedName>
        <fullName evidence="4">Tetratricopeptide repeat-containing protein</fullName>
    </submittedName>
</protein>
<dbReference type="EMBL" id="FOGV01000001">
    <property type="protein sequence ID" value="SER42057.1"/>
    <property type="molecule type" value="Genomic_DNA"/>
</dbReference>
<evidence type="ECO:0000256" key="2">
    <source>
        <dbReference type="ARBA" id="ARBA00022803"/>
    </source>
</evidence>
<dbReference type="Pfam" id="PF14559">
    <property type="entry name" value="TPR_19"/>
    <property type="match status" value="2"/>
</dbReference>
<dbReference type="PANTHER" id="PTHR45586:SF1">
    <property type="entry name" value="LIPOPOLYSACCHARIDE ASSEMBLY PROTEIN B"/>
    <property type="match status" value="1"/>
</dbReference>
<comment type="caution">
    <text evidence="4">The sequence shown here is derived from an EMBL/GenBank/DDBJ whole genome shotgun (WGS) entry which is preliminary data.</text>
</comment>
<dbReference type="RefSeq" id="WP_093071524.1">
    <property type="nucleotide sequence ID" value="NZ_BJVE01000018.1"/>
</dbReference>
<dbReference type="Proteomes" id="UP000199318">
    <property type="component" value="Unassembled WGS sequence"/>
</dbReference>
<dbReference type="STRING" id="1464123.SAMN05444126_10153"/>
<name>A0A1H9P1W1_9BACI</name>
<organism evidence="4 5">
    <name type="scientific">Salisediminibacterium halotolerans</name>
    <dbReference type="NCBI Taxonomy" id="517425"/>
    <lineage>
        <taxon>Bacteria</taxon>
        <taxon>Bacillati</taxon>
        <taxon>Bacillota</taxon>
        <taxon>Bacilli</taxon>
        <taxon>Bacillales</taxon>
        <taxon>Bacillaceae</taxon>
        <taxon>Salisediminibacterium</taxon>
    </lineage>
</organism>
<evidence type="ECO:0000256" key="3">
    <source>
        <dbReference type="PROSITE-ProRule" id="PRU00339"/>
    </source>
</evidence>
<dbReference type="SUPFAM" id="SSF48452">
    <property type="entry name" value="TPR-like"/>
    <property type="match status" value="1"/>
</dbReference>
<keyword evidence="2 3" id="KW-0802">TPR repeat</keyword>
<evidence type="ECO:0000313" key="4">
    <source>
        <dbReference type="EMBL" id="SER42057.1"/>
    </source>
</evidence>
<feature type="repeat" description="TPR" evidence="3">
    <location>
        <begin position="135"/>
        <end position="168"/>
    </location>
</feature>
<dbReference type="InterPro" id="IPR006597">
    <property type="entry name" value="Sel1-like"/>
</dbReference>
<dbReference type="InterPro" id="IPR051012">
    <property type="entry name" value="CellSynth/LPSAsmb/PSIAsmb"/>
</dbReference>
<evidence type="ECO:0000313" key="5">
    <source>
        <dbReference type="Proteomes" id="UP000199318"/>
    </source>
</evidence>
<feature type="repeat" description="TPR" evidence="3">
    <location>
        <begin position="274"/>
        <end position="307"/>
    </location>
</feature>
<evidence type="ECO:0000256" key="1">
    <source>
        <dbReference type="ARBA" id="ARBA00022737"/>
    </source>
</evidence>
<dbReference type="AlphaFoldDB" id="A0A1H9P1W1"/>
<dbReference type="PROSITE" id="PS50005">
    <property type="entry name" value="TPR"/>
    <property type="match status" value="4"/>
</dbReference>
<reference evidence="5" key="1">
    <citation type="submission" date="2016-10" db="EMBL/GenBank/DDBJ databases">
        <authorList>
            <person name="de Groot N.N."/>
        </authorList>
    </citation>
    <scope>NUCLEOTIDE SEQUENCE [LARGE SCALE GENOMIC DNA]</scope>
    <source>
        <strain evidence="5">10nlg</strain>
    </source>
</reference>
<dbReference type="Gene3D" id="1.25.40.10">
    <property type="entry name" value="Tetratricopeptide repeat domain"/>
    <property type="match status" value="2"/>
</dbReference>
<feature type="repeat" description="TPR" evidence="3">
    <location>
        <begin position="206"/>
        <end position="239"/>
    </location>
</feature>
<dbReference type="PANTHER" id="PTHR45586">
    <property type="entry name" value="TPR REPEAT-CONTAINING PROTEIN PA4667"/>
    <property type="match status" value="1"/>
</dbReference>
<dbReference type="Pfam" id="PF25058">
    <property type="entry name" value="ARM_TT21"/>
    <property type="match status" value="1"/>
</dbReference>
<dbReference type="SMART" id="SM00671">
    <property type="entry name" value="SEL1"/>
    <property type="match status" value="1"/>
</dbReference>
<gene>
    <name evidence="4" type="ORF">SAMN05444126_10153</name>
</gene>
<proteinExistence type="predicted"/>
<dbReference type="InterPro" id="IPR019734">
    <property type="entry name" value="TPR_rpt"/>
</dbReference>
<sequence length="424" mass="48660">MNEKLAEAISLIESGEHEQGLKNVESLIPEADDETKRTIAELYFELGLVDQSLNLLQELMFRYPDHGELFAFAAECYGELGKEDEAIDMLNEVSKDDPAYVQARLLLADLYEADGLEEVAENKLLEALENEPDHPVLQFGLGEFYLNRGDYQKAISYYKKVVHQGQLPNDLPIEPKVKLAEAFSATGQFEEALVYFREGIEENETPDALFGYGYTAMQVEEYDTAVKTLTRLLEMDPDFTTAYPILARANVALKQYDNAMQILQDGIKRDEFNEELYLELAKLQMSRGEGEEGKTFLEKVIALNPSNVSAVKELLNYFDENEDYESVLELMAFLDDYREFDPLYERYRARALFEENETTEAAEALDRVLTSETDDERFLEDASEIYLAAGNYDKALPILKQLFELYPEREDLAERIEELNKRVK</sequence>
<keyword evidence="1" id="KW-0677">Repeat</keyword>
<feature type="repeat" description="TPR" evidence="3">
    <location>
        <begin position="376"/>
        <end position="409"/>
    </location>
</feature>
<dbReference type="Pfam" id="PF13181">
    <property type="entry name" value="TPR_8"/>
    <property type="match status" value="1"/>
</dbReference>
<dbReference type="InterPro" id="IPR011990">
    <property type="entry name" value="TPR-like_helical_dom_sf"/>
</dbReference>
<dbReference type="Pfam" id="PF13432">
    <property type="entry name" value="TPR_16"/>
    <property type="match status" value="1"/>
</dbReference>
<dbReference type="SMART" id="SM00028">
    <property type="entry name" value="TPR"/>
    <property type="match status" value="10"/>
</dbReference>
<dbReference type="OrthoDB" id="2080803at2"/>
<keyword evidence="5" id="KW-1185">Reference proteome</keyword>
<accession>A0A1H9P1W1</accession>
<dbReference type="SUPFAM" id="SSF81901">
    <property type="entry name" value="HCP-like"/>
    <property type="match status" value="1"/>
</dbReference>